<evidence type="ECO:0000313" key="5">
    <source>
        <dbReference type="Proteomes" id="UP000826188"/>
    </source>
</evidence>
<dbReference type="EMBL" id="JAHWGL010000026">
    <property type="protein sequence ID" value="MBW3128618.1"/>
    <property type="molecule type" value="Genomic_DNA"/>
</dbReference>
<protein>
    <submittedName>
        <fullName evidence="4">Molybdopterin-dependent oxidoreductase</fullName>
    </submittedName>
</protein>
<name>A0ABS6WYP8_9BACT</name>
<dbReference type="InterPro" id="IPR008274">
    <property type="entry name" value="AldOxase/xan_DH_MoCoBD1"/>
</dbReference>
<dbReference type="InterPro" id="IPR052516">
    <property type="entry name" value="N-heterocyclic_Hydroxylase"/>
</dbReference>
<dbReference type="PIRSF" id="PIRSF036389">
    <property type="entry name" value="IOR_B"/>
    <property type="match status" value="1"/>
</dbReference>
<dbReference type="InterPro" id="IPR006311">
    <property type="entry name" value="TAT_signal"/>
</dbReference>
<keyword evidence="5" id="KW-1185">Reference proteome</keyword>
<dbReference type="InterPro" id="IPR046867">
    <property type="entry name" value="AldOxase/xan_DH_MoCoBD2"/>
</dbReference>
<dbReference type="InterPro" id="IPR012368">
    <property type="entry name" value="OxRdtase_Mopterin-bd_su_IorB"/>
</dbReference>
<dbReference type="Pfam" id="PF02738">
    <property type="entry name" value="MoCoBD_1"/>
    <property type="match status" value="2"/>
</dbReference>
<keyword evidence="1" id="KW-0732">Signal</keyword>
<feature type="domain" description="Aldehyde oxidase/xanthine dehydrogenase second molybdopterin binding" evidence="3">
    <location>
        <begin position="62"/>
        <end position="185"/>
    </location>
</feature>
<accession>A0ABS6WYP8</accession>
<dbReference type="PANTHER" id="PTHR47495:SF1">
    <property type="entry name" value="BLL3820 PROTEIN"/>
    <property type="match status" value="1"/>
</dbReference>
<feature type="domain" description="Aldehyde oxidase/xanthine dehydrogenase second molybdopterin binding" evidence="3">
    <location>
        <begin position="605"/>
        <end position="689"/>
    </location>
</feature>
<dbReference type="Proteomes" id="UP000826188">
    <property type="component" value="Unassembled WGS sequence"/>
</dbReference>
<sequence length="744" mass="81982">MTVLFYLAVPYLTMPTSRRHFLQTTGCLTIGFSLLGPTWATAATEAADELPGSLGDYPRIDSWLEVLADGRVRVLTGKIELGQGIRIAVAQMAAEELNIPLNRVDVVLAETDRTPNEGYTAGSGSIENSATAVRYAAAAARQKLLALAATQLQTRAFQLKTQNGVVTAPNGQTRTFAQLLGGQQLTDEVRLPLALKPKAEYQYVGKAVPRPEIERMVRAQEYYVQDLRFPGMLHARVLRPFNYDSKLVQFDENELKRAVPGLAKAVVNGSFVGLLAEREYDAKLAQDWGKQHVRWTEGRALPAGQPLKDYLRTLPNTPKRVQDKGTLTTAPTLRASYYKPYLMHGSIGPSCAVARYDAAQRRLEVWTHSQGVYPLREALADLLKMPVDTIHVKGVPGSGCYGHNGADDVAADAALLAVATPGRHVRVQWAREDEHCWEPYGSAMVLDLAARLDPATGRLTHWHQQVWTDTHSNRPGGNADKLLPAQYLAQPRRPADNGATDPSAGGYRNADPLYAIPNLRVDAYFFQGPLRVSALRALGAYGNVFAIESFMDELAEKAGLDAWDFRLRNLQDKRAIAVVERARAIARQQQVGENEGLGFAFAQYKNKAAYVAVVAKVSIHEEGTPYRPQLWAVIDAGEVINLDGLKNQTEGGMIQSASWALMEEVKFDQHQVRSRHWEAYPIFHFDEIPYVDVTVIDRPTEPPLGAGEAAQGPTAAALANAVYRATGKRVRELPLRPEKLTREA</sequence>
<feature type="domain" description="Aldehyde oxidase/xanthine dehydrogenase first molybdopterin binding" evidence="2">
    <location>
        <begin position="508"/>
        <end position="570"/>
    </location>
</feature>
<comment type="caution">
    <text evidence="4">The sequence shown here is derived from an EMBL/GenBank/DDBJ whole genome shotgun (WGS) entry which is preliminary data.</text>
</comment>
<evidence type="ECO:0000313" key="4">
    <source>
        <dbReference type="EMBL" id="MBW3128618.1"/>
    </source>
</evidence>
<gene>
    <name evidence="4" type="ORF">KYK14_08660</name>
</gene>
<dbReference type="PROSITE" id="PS51318">
    <property type="entry name" value="TAT"/>
    <property type="match status" value="1"/>
</dbReference>
<proteinExistence type="predicted"/>
<feature type="chain" id="PRO_5047291491" evidence="1">
    <location>
        <begin position="43"/>
        <end position="744"/>
    </location>
</feature>
<evidence type="ECO:0000256" key="1">
    <source>
        <dbReference type="SAM" id="SignalP"/>
    </source>
</evidence>
<dbReference type="Pfam" id="PF20256">
    <property type="entry name" value="MoCoBD_2"/>
    <property type="match status" value="2"/>
</dbReference>
<feature type="domain" description="Aldehyde oxidase/xanthine dehydrogenase first molybdopterin binding" evidence="2">
    <location>
        <begin position="328"/>
        <end position="469"/>
    </location>
</feature>
<reference evidence="4 5" key="1">
    <citation type="submission" date="2021-07" db="EMBL/GenBank/DDBJ databases">
        <title>Hymenobacter profundi sp. nov., isolated from deep-sea water.</title>
        <authorList>
            <person name="Kim M.K."/>
        </authorList>
    </citation>
    <scope>NUCLEOTIDE SEQUENCE [LARGE SCALE GENOMIC DNA]</scope>
    <source>
        <strain evidence="4 5">M2</strain>
    </source>
</reference>
<dbReference type="PANTHER" id="PTHR47495">
    <property type="entry name" value="ALDEHYDE DEHYDROGENASE"/>
    <property type="match status" value="1"/>
</dbReference>
<evidence type="ECO:0000259" key="3">
    <source>
        <dbReference type="Pfam" id="PF20256"/>
    </source>
</evidence>
<feature type="signal peptide" evidence="1">
    <location>
        <begin position="1"/>
        <end position="42"/>
    </location>
</feature>
<evidence type="ECO:0000259" key="2">
    <source>
        <dbReference type="Pfam" id="PF02738"/>
    </source>
</evidence>
<organism evidence="4 5">
    <name type="scientific">Hymenobacter profundi</name>
    <dbReference type="NCBI Taxonomy" id="1982110"/>
    <lineage>
        <taxon>Bacteria</taxon>
        <taxon>Pseudomonadati</taxon>
        <taxon>Bacteroidota</taxon>
        <taxon>Cytophagia</taxon>
        <taxon>Cytophagales</taxon>
        <taxon>Hymenobacteraceae</taxon>
        <taxon>Hymenobacter</taxon>
    </lineage>
</organism>